<feature type="compositionally biased region" description="Basic and acidic residues" evidence="1">
    <location>
        <begin position="66"/>
        <end position="75"/>
    </location>
</feature>
<reference evidence="2" key="1">
    <citation type="journal article" date="2012" name="Nature">
        <title>The oyster genome reveals stress adaptation and complexity of shell formation.</title>
        <authorList>
            <person name="Zhang G."/>
            <person name="Fang X."/>
            <person name="Guo X."/>
            <person name="Li L."/>
            <person name="Luo R."/>
            <person name="Xu F."/>
            <person name="Yang P."/>
            <person name="Zhang L."/>
            <person name="Wang X."/>
            <person name="Qi H."/>
            <person name="Xiong Z."/>
            <person name="Que H."/>
            <person name="Xie Y."/>
            <person name="Holland P.W."/>
            <person name="Paps J."/>
            <person name="Zhu Y."/>
            <person name="Wu F."/>
            <person name="Chen Y."/>
            <person name="Wang J."/>
            <person name="Peng C."/>
            <person name="Meng J."/>
            <person name="Yang L."/>
            <person name="Liu J."/>
            <person name="Wen B."/>
            <person name="Zhang N."/>
            <person name="Huang Z."/>
            <person name="Zhu Q."/>
            <person name="Feng Y."/>
            <person name="Mount A."/>
            <person name="Hedgecock D."/>
            <person name="Xu Z."/>
            <person name="Liu Y."/>
            <person name="Domazet-Loso T."/>
            <person name="Du Y."/>
            <person name="Sun X."/>
            <person name="Zhang S."/>
            <person name="Liu B."/>
            <person name="Cheng P."/>
            <person name="Jiang X."/>
            <person name="Li J."/>
            <person name="Fan D."/>
            <person name="Wang W."/>
            <person name="Fu W."/>
            <person name="Wang T."/>
            <person name="Wang B."/>
            <person name="Zhang J."/>
            <person name="Peng Z."/>
            <person name="Li Y."/>
            <person name="Li N."/>
            <person name="Wang J."/>
            <person name="Chen M."/>
            <person name="He Y."/>
            <person name="Tan F."/>
            <person name="Song X."/>
            <person name="Zheng Q."/>
            <person name="Huang R."/>
            <person name="Yang H."/>
            <person name="Du X."/>
            <person name="Chen L."/>
            <person name="Yang M."/>
            <person name="Gaffney P.M."/>
            <person name="Wang S."/>
            <person name="Luo L."/>
            <person name="She Z."/>
            <person name="Ming Y."/>
            <person name="Huang W."/>
            <person name="Zhang S."/>
            <person name="Huang B."/>
            <person name="Zhang Y."/>
            <person name="Qu T."/>
            <person name="Ni P."/>
            <person name="Miao G."/>
            <person name="Wang J."/>
            <person name="Wang Q."/>
            <person name="Steinberg C.E."/>
            <person name="Wang H."/>
            <person name="Li N."/>
            <person name="Qian L."/>
            <person name="Zhang G."/>
            <person name="Li Y."/>
            <person name="Yang H."/>
            <person name="Liu X."/>
            <person name="Wang J."/>
            <person name="Yin Y."/>
            <person name="Wang J."/>
        </authorList>
    </citation>
    <scope>NUCLEOTIDE SEQUENCE [LARGE SCALE GENOMIC DNA]</scope>
    <source>
        <strain evidence="2">05x7-T-G4-1.051#20</strain>
    </source>
</reference>
<accession>K1QIS9</accession>
<feature type="region of interest" description="Disordered" evidence="1">
    <location>
        <begin position="43"/>
        <end position="75"/>
    </location>
</feature>
<proteinExistence type="predicted"/>
<evidence type="ECO:0000256" key="1">
    <source>
        <dbReference type="SAM" id="MobiDB-lite"/>
    </source>
</evidence>
<evidence type="ECO:0000313" key="2">
    <source>
        <dbReference type="EMBL" id="EKC31064.1"/>
    </source>
</evidence>
<organism evidence="2">
    <name type="scientific">Magallana gigas</name>
    <name type="common">Pacific oyster</name>
    <name type="synonym">Crassostrea gigas</name>
    <dbReference type="NCBI Taxonomy" id="29159"/>
    <lineage>
        <taxon>Eukaryota</taxon>
        <taxon>Metazoa</taxon>
        <taxon>Spiralia</taxon>
        <taxon>Lophotrochozoa</taxon>
        <taxon>Mollusca</taxon>
        <taxon>Bivalvia</taxon>
        <taxon>Autobranchia</taxon>
        <taxon>Pteriomorphia</taxon>
        <taxon>Ostreida</taxon>
        <taxon>Ostreoidea</taxon>
        <taxon>Ostreidae</taxon>
        <taxon>Magallana</taxon>
    </lineage>
</organism>
<dbReference type="InParanoid" id="K1QIS9"/>
<sequence length="136" mass="14603">MPPSRPVTSSHRGRKKLIRPSSASANLHCYSISVLDNGQRPATAATSGLLSDKPQRPTTQAGGSRKQWEPPKEDTSFIEAAKQPRRLTLGAVDGILELESIKRPGNIQGSVSQQLKNKNIPAPDVLVKKAGVCQTV</sequence>
<dbReference type="AlphaFoldDB" id="K1QIS9"/>
<feature type="compositionally biased region" description="Polar residues" evidence="1">
    <location>
        <begin position="1"/>
        <end position="10"/>
    </location>
</feature>
<gene>
    <name evidence="2" type="ORF">CGI_10020263</name>
</gene>
<name>K1QIS9_MAGGI</name>
<dbReference type="EMBL" id="JH817637">
    <property type="protein sequence ID" value="EKC31064.1"/>
    <property type="molecule type" value="Genomic_DNA"/>
</dbReference>
<protein>
    <submittedName>
        <fullName evidence="2">Uncharacterized protein</fullName>
    </submittedName>
</protein>
<dbReference type="HOGENOM" id="CLU_1877409_0_0_1"/>
<feature type="region of interest" description="Disordered" evidence="1">
    <location>
        <begin position="1"/>
        <end position="21"/>
    </location>
</feature>